<keyword evidence="9" id="KW-0624">Polysaccharide degradation</keyword>
<comment type="similarity">
    <text evidence="2">Belongs to the glycosyl hydrolase 7 (cellulase C) family.</text>
</comment>
<keyword evidence="5 11" id="KW-0378">Hydrolase</keyword>
<sequence length="342" mass="36848">MFVVFLFFSNLFAESNPSLTYTYNGASRTGYIVVDQEWRDTATADVNYSAIGVSTSGSSLTQVLVTPSGAIGSRLYLLDSTKSSYELFALVGNVEFSYDVDMSDLPCGMNAALYTIEMNKNGLKNDAQLGTGYCDAQFLGMVDGKQVSGCAELDIWEANREATVYTTHPCTFTGQSTKGSGSCQSDGCGFNAYRYGEKNFYGPSSSFTLDTTKKFTVVTQFIGNPLTEIKRYYIQGGKTIPNANPLVYNTANYDSITDAFCKTAGHNPDTNTNIAAMGKSLARGHVLSFSLWDSNDGMGWLDASEYGPCPGGTADSAATLEKNHPGSHVVWSNVKFGPVSNL</sequence>
<evidence type="ECO:0000256" key="6">
    <source>
        <dbReference type="ARBA" id="ARBA00023001"/>
    </source>
</evidence>
<dbReference type="AlphaFoldDB" id="A4UWP5"/>
<keyword evidence="4 10" id="KW-0732">Signal</keyword>
<dbReference type="Pfam" id="PF00840">
    <property type="entry name" value="Glyco_hydro_7"/>
    <property type="match status" value="1"/>
</dbReference>
<evidence type="ECO:0000256" key="5">
    <source>
        <dbReference type="ARBA" id="ARBA00022801"/>
    </source>
</evidence>
<evidence type="ECO:0000256" key="7">
    <source>
        <dbReference type="ARBA" id="ARBA00023277"/>
    </source>
</evidence>
<dbReference type="CAZy" id="GH7">
    <property type="family name" value="Glycoside Hydrolase Family 7"/>
</dbReference>
<dbReference type="EC" id="3.2.1.91" evidence="3"/>
<dbReference type="InterPro" id="IPR037019">
    <property type="entry name" value="Glyco_hydro_7_sf"/>
</dbReference>
<feature type="signal peptide" evidence="10">
    <location>
        <begin position="1"/>
        <end position="15"/>
    </location>
</feature>
<dbReference type="GO" id="GO:0016162">
    <property type="term" value="F:cellulose 1,4-beta-cellobiosidase activity"/>
    <property type="evidence" value="ECO:0007669"/>
    <property type="project" value="UniProtKB-EC"/>
</dbReference>
<evidence type="ECO:0000256" key="1">
    <source>
        <dbReference type="ARBA" id="ARBA00001641"/>
    </source>
</evidence>
<keyword evidence="7" id="KW-0119">Carbohydrate metabolism</keyword>
<dbReference type="GO" id="GO:0030245">
    <property type="term" value="P:cellulose catabolic process"/>
    <property type="evidence" value="ECO:0007669"/>
    <property type="project" value="UniProtKB-KW"/>
</dbReference>
<name>A4UWP5_9EUKA</name>
<accession>A4UWP5</accession>
<evidence type="ECO:0000313" key="11">
    <source>
        <dbReference type="EMBL" id="BAF57305.1"/>
    </source>
</evidence>
<comment type="catalytic activity">
    <reaction evidence="1">
        <text>Hydrolysis of (1-&gt;4)-beta-D-glucosidic linkages in cellulose and cellotetraose, releasing cellobiose from the non-reducing ends of the chains.</text>
        <dbReference type="EC" id="3.2.1.91"/>
    </reaction>
</comment>
<dbReference type="EMBL" id="AB274546">
    <property type="protein sequence ID" value="BAF57305.1"/>
    <property type="molecule type" value="mRNA"/>
</dbReference>
<dbReference type="InterPro" id="IPR013320">
    <property type="entry name" value="ConA-like_dom_sf"/>
</dbReference>
<proteinExistence type="evidence at transcript level"/>
<keyword evidence="6" id="KW-0136">Cellulose degradation</keyword>
<dbReference type="PANTHER" id="PTHR33753">
    <property type="entry name" value="1,4-BETA-D-GLUCAN CELLOBIOHYDROLASE B"/>
    <property type="match status" value="1"/>
</dbReference>
<protein>
    <recommendedName>
        <fullName evidence="3">cellulose 1,4-beta-cellobiosidase (non-reducing end)</fullName>
        <ecNumber evidence="3">3.2.1.91</ecNumber>
    </recommendedName>
</protein>
<dbReference type="InterPro" id="IPR001722">
    <property type="entry name" value="Glyco_hydro_7"/>
</dbReference>
<evidence type="ECO:0000256" key="4">
    <source>
        <dbReference type="ARBA" id="ARBA00022729"/>
    </source>
</evidence>
<organism evidence="11">
    <name type="scientific">uncultured symbiotic protist of Reticulitermes speratus</name>
    <dbReference type="NCBI Taxonomy" id="403658"/>
    <lineage>
        <taxon>Eukaryota</taxon>
        <taxon>environmental samples</taxon>
    </lineage>
</organism>
<evidence type="ECO:0000256" key="9">
    <source>
        <dbReference type="ARBA" id="ARBA00023326"/>
    </source>
</evidence>
<evidence type="ECO:0000256" key="2">
    <source>
        <dbReference type="ARBA" id="ARBA00006044"/>
    </source>
</evidence>
<reference evidence="11" key="1">
    <citation type="journal article" date="2010" name="PLoS ONE">
        <title>Phylogenetic analysis of cellulolytic enzyme genes from representative lineages of termites and a related cockroach.</title>
        <authorList>
            <person name="Todaka N."/>
            <person name="Inoue T."/>
            <person name="Saita K."/>
            <person name="Ohkuma M."/>
            <person name="Nalepa C.A."/>
            <person name="Lenz M."/>
            <person name="Kudo T."/>
            <person name="Moriya S."/>
        </authorList>
    </citation>
    <scope>NUCLEOTIDE SEQUENCE</scope>
</reference>
<evidence type="ECO:0000256" key="8">
    <source>
        <dbReference type="ARBA" id="ARBA00023295"/>
    </source>
</evidence>
<dbReference type="Gene3D" id="2.70.100.10">
    <property type="entry name" value="Glycoside hydrolase, family 7, domain"/>
    <property type="match status" value="1"/>
</dbReference>
<feature type="chain" id="PRO_5013175207" description="cellulose 1,4-beta-cellobiosidase (non-reducing end)" evidence="10">
    <location>
        <begin position="16"/>
        <end position="342"/>
    </location>
</feature>
<dbReference type="SUPFAM" id="SSF49899">
    <property type="entry name" value="Concanavalin A-like lectins/glucanases"/>
    <property type="match status" value="1"/>
</dbReference>
<evidence type="ECO:0000256" key="10">
    <source>
        <dbReference type="SAM" id="SignalP"/>
    </source>
</evidence>
<keyword evidence="8" id="KW-0326">Glycosidase</keyword>
<dbReference type="PANTHER" id="PTHR33753:SF2">
    <property type="entry name" value="GLYCOSIDE HYDROLASE FAMILY 7 PROTEIN"/>
    <property type="match status" value="1"/>
</dbReference>
<evidence type="ECO:0000256" key="3">
    <source>
        <dbReference type="ARBA" id="ARBA00012561"/>
    </source>
</evidence>